<feature type="non-terminal residue" evidence="3">
    <location>
        <position position="1"/>
    </location>
</feature>
<evidence type="ECO:0000313" key="3">
    <source>
        <dbReference type="EMBL" id="SVD88629.1"/>
    </source>
</evidence>
<accession>A0A382Z0A2</accession>
<feature type="non-terminal residue" evidence="3">
    <location>
        <position position="146"/>
    </location>
</feature>
<dbReference type="Pfam" id="PF02348">
    <property type="entry name" value="CTP_transf_3"/>
    <property type="match status" value="1"/>
</dbReference>
<dbReference type="SUPFAM" id="SSF53448">
    <property type="entry name" value="Nucleotide-diphospho-sugar transferases"/>
    <property type="match status" value="1"/>
</dbReference>
<dbReference type="PANTHER" id="PTHR42866:SF2">
    <property type="entry name" value="3-DEOXY-MANNO-OCTULOSONATE CYTIDYLYLTRANSFERASE, MITOCHONDRIAL"/>
    <property type="match status" value="1"/>
</dbReference>
<dbReference type="AlphaFoldDB" id="A0A382Z0A2"/>
<organism evidence="3">
    <name type="scientific">marine metagenome</name>
    <dbReference type="NCBI Taxonomy" id="408172"/>
    <lineage>
        <taxon>unclassified sequences</taxon>
        <taxon>metagenomes</taxon>
        <taxon>ecological metagenomes</taxon>
    </lineage>
</organism>
<dbReference type="InterPro" id="IPR029044">
    <property type="entry name" value="Nucleotide-diphossugar_trans"/>
</dbReference>
<dbReference type="Gene3D" id="3.90.550.10">
    <property type="entry name" value="Spore Coat Polysaccharide Biosynthesis Protein SpsA, Chain A"/>
    <property type="match status" value="1"/>
</dbReference>
<evidence type="ECO:0000256" key="1">
    <source>
        <dbReference type="ARBA" id="ARBA00022679"/>
    </source>
</evidence>
<dbReference type="PANTHER" id="PTHR42866">
    <property type="entry name" value="3-DEOXY-MANNO-OCTULOSONATE CYTIDYLYLTRANSFERASE"/>
    <property type="match status" value="1"/>
</dbReference>
<dbReference type="InterPro" id="IPR003329">
    <property type="entry name" value="Cytidylyl_trans"/>
</dbReference>
<evidence type="ECO:0008006" key="4">
    <source>
        <dbReference type="Google" id="ProtNLM"/>
    </source>
</evidence>
<reference evidence="3" key="1">
    <citation type="submission" date="2018-05" db="EMBL/GenBank/DDBJ databases">
        <authorList>
            <person name="Lanie J.A."/>
            <person name="Ng W.-L."/>
            <person name="Kazmierczak K.M."/>
            <person name="Andrzejewski T.M."/>
            <person name="Davidsen T.M."/>
            <person name="Wayne K.J."/>
            <person name="Tettelin H."/>
            <person name="Glass J.I."/>
            <person name="Rusch D."/>
            <person name="Podicherti R."/>
            <person name="Tsui H.-C.T."/>
            <person name="Winkler M.E."/>
        </authorList>
    </citation>
    <scope>NUCLEOTIDE SEQUENCE</scope>
</reference>
<dbReference type="EMBL" id="UINC01179773">
    <property type="protein sequence ID" value="SVD88629.1"/>
    <property type="molecule type" value="Genomic_DNA"/>
</dbReference>
<keyword evidence="2" id="KW-0548">Nucleotidyltransferase</keyword>
<sequence>VKTVIIIPARYKSTRFPGKPLTPILGKPMILWVAELCAEVLPAQCVYIATEDLQIKEVVEKAGFNVVMTSNKCLTGTDRIAEAATQIEADIYINVQGDEPLLNPADILEIIESKKKYPDEVINGYSKISDNEDPENVNIPKVVFNE</sequence>
<protein>
    <recommendedName>
        <fullName evidence="4">3-deoxy-manno-octulosonate cytidylyltransferase</fullName>
    </recommendedName>
</protein>
<proteinExistence type="predicted"/>
<gene>
    <name evidence="3" type="ORF">METZ01_LOCUS441483</name>
</gene>
<dbReference type="GO" id="GO:0005829">
    <property type="term" value="C:cytosol"/>
    <property type="evidence" value="ECO:0007669"/>
    <property type="project" value="TreeGrafter"/>
</dbReference>
<dbReference type="GO" id="GO:0008690">
    <property type="term" value="F:3-deoxy-manno-octulosonate cytidylyltransferase activity"/>
    <property type="evidence" value="ECO:0007669"/>
    <property type="project" value="TreeGrafter"/>
</dbReference>
<evidence type="ECO:0000256" key="2">
    <source>
        <dbReference type="ARBA" id="ARBA00022695"/>
    </source>
</evidence>
<keyword evidence="1" id="KW-0808">Transferase</keyword>
<name>A0A382Z0A2_9ZZZZ</name>